<sequence length="93" mass="10406">MGGAKFNVRLAVKEFIGTLTKFHFAHCASNDLHGARKKNCIKNLIISQLEGRKSHNSTLGQFELLHKCVRGVRNPIGQFCPLHAGQLRSRPKQ</sequence>
<keyword evidence="2" id="KW-1185">Reference proteome</keyword>
<proteinExistence type="predicted"/>
<protein>
    <submittedName>
        <fullName evidence="1">Uncharacterized protein</fullName>
    </submittedName>
</protein>
<evidence type="ECO:0000313" key="2">
    <source>
        <dbReference type="Proteomes" id="UP001627154"/>
    </source>
</evidence>
<accession>A0ABD2X946</accession>
<comment type="caution">
    <text evidence="1">The sequence shown here is derived from an EMBL/GenBank/DDBJ whole genome shotgun (WGS) entry which is preliminary data.</text>
</comment>
<name>A0ABD2X946_9HYME</name>
<evidence type="ECO:0000313" key="1">
    <source>
        <dbReference type="EMBL" id="KAL3401644.1"/>
    </source>
</evidence>
<dbReference type="EMBL" id="JBJJXI010000045">
    <property type="protein sequence ID" value="KAL3401644.1"/>
    <property type="molecule type" value="Genomic_DNA"/>
</dbReference>
<dbReference type="AlphaFoldDB" id="A0ABD2X946"/>
<dbReference type="Proteomes" id="UP001627154">
    <property type="component" value="Unassembled WGS sequence"/>
</dbReference>
<gene>
    <name evidence="1" type="ORF">TKK_005444</name>
</gene>
<reference evidence="1 2" key="1">
    <citation type="journal article" date="2024" name="bioRxiv">
        <title>A reference genome for Trichogramma kaykai: A tiny desert-dwelling parasitoid wasp with competing sex-ratio distorters.</title>
        <authorList>
            <person name="Culotta J."/>
            <person name="Lindsey A.R."/>
        </authorList>
    </citation>
    <scope>NUCLEOTIDE SEQUENCE [LARGE SCALE GENOMIC DNA]</scope>
    <source>
        <strain evidence="1 2">KSX58</strain>
    </source>
</reference>
<organism evidence="1 2">
    <name type="scientific">Trichogramma kaykai</name>
    <dbReference type="NCBI Taxonomy" id="54128"/>
    <lineage>
        <taxon>Eukaryota</taxon>
        <taxon>Metazoa</taxon>
        <taxon>Ecdysozoa</taxon>
        <taxon>Arthropoda</taxon>
        <taxon>Hexapoda</taxon>
        <taxon>Insecta</taxon>
        <taxon>Pterygota</taxon>
        <taxon>Neoptera</taxon>
        <taxon>Endopterygota</taxon>
        <taxon>Hymenoptera</taxon>
        <taxon>Apocrita</taxon>
        <taxon>Proctotrupomorpha</taxon>
        <taxon>Chalcidoidea</taxon>
        <taxon>Trichogrammatidae</taxon>
        <taxon>Trichogramma</taxon>
    </lineage>
</organism>